<protein>
    <submittedName>
        <fullName evidence="2">Uncharacterized protein</fullName>
    </submittedName>
</protein>
<accession>A0ABD3ISB3</accession>
<organism evidence="2 3">
    <name type="scientific">Eucalyptus globulus</name>
    <name type="common">Tasmanian blue gum</name>
    <dbReference type="NCBI Taxonomy" id="34317"/>
    <lineage>
        <taxon>Eukaryota</taxon>
        <taxon>Viridiplantae</taxon>
        <taxon>Streptophyta</taxon>
        <taxon>Embryophyta</taxon>
        <taxon>Tracheophyta</taxon>
        <taxon>Spermatophyta</taxon>
        <taxon>Magnoliopsida</taxon>
        <taxon>eudicotyledons</taxon>
        <taxon>Gunneridae</taxon>
        <taxon>Pentapetalae</taxon>
        <taxon>rosids</taxon>
        <taxon>malvids</taxon>
        <taxon>Myrtales</taxon>
        <taxon>Myrtaceae</taxon>
        <taxon>Myrtoideae</taxon>
        <taxon>Eucalypteae</taxon>
        <taxon>Eucalyptus</taxon>
    </lineage>
</organism>
<dbReference type="EMBL" id="JBJKBG010000011">
    <property type="protein sequence ID" value="KAL3717126.1"/>
    <property type="molecule type" value="Genomic_DNA"/>
</dbReference>
<feature type="compositionally biased region" description="Basic residues" evidence="1">
    <location>
        <begin position="86"/>
        <end position="97"/>
    </location>
</feature>
<reference evidence="2 3" key="1">
    <citation type="submission" date="2024-11" db="EMBL/GenBank/DDBJ databases">
        <title>Chromosome-level genome assembly of Eucalyptus globulus Labill. provides insights into its genome evolution.</title>
        <authorList>
            <person name="Li X."/>
        </authorList>
    </citation>
    <scope>NUCLEOTIDE SEQUENCE [LARGE SCALE GENOMIC DNA]</scope>
    <source>
        <strain evidence="2">CL2024</strain>
        <tissue evidence="2">Fresh tender leaves</tissue>
    </source>
</reference>
<dbReference type="PANTHER" id="PTHR34670:SF8">
    <property type="entry name" value="EXPRESSED PROTEIN"/>
    <property type="match status" value="1"/>
</dbReference>
<sequence length="97" mass="10514">MEGLIPFVYRVVLEHKSGKQGPLRGLFNESPSASYTRLPHESGRFQIADLQKIQPDCDGNFSTASSSSNSTSNNAQIIVSSGVHSPVRRLKSRPVGS</sequence>
<dbReference type="AlphaFoldDB" id="A0ABD3ISB3"/>
<dbReference type="PANTHER" id="PTHR34670">
    <property type="entry name" value="EXPRESSED PROTEIN"/>
    <property type="match status" value="1"/>
</dbReference>
<gene>
    <name evidence="2" type="ORF">ACJRO7_008670</name>
</gene>
<comment type="caution">
    <text evidence="2">The sequence shown here is derived from an EMBL/GenBank/DDBJ whole genome shotgun (WGS) entry which is preliminary data.</text>
</comment>
<feature type="compositionally biased region" description="Low complexity" evidence="1">
    <location>
        <begin position="62"/>
        <end position="75"/>
    </location>
</feature>
<evidence type="ECO:0000313" key="2">
    <source>
        <dbReference type="EMBL" id="KAL3717126.1"/>
    </source>
</evidence>
<keyword evidence="3" id="KW-1185">Reference proteome</keyword>
<dbReference type="Proteomes" id="UP001634007">
    <property type="component" value="Unassembled WGS sequence"/>
</dbReference>
<evidence type="ECO:0000313" key="3">
    <source>
        <dbReference type="Proteomes" id="UP001634007"/>
    </source>
</evidence>
<feature type="region of interest" description="Disordered" evidence="1">
    <location>
        <begin position="58"/>
        <end position="97"/>
    </location>
</feature>
<proteinExistence type="predicted"/>
<evidence type="ECO:0000256" key="1">
    <source>
        <dbReference type="SAM" id="MobiDB-lite"/>
    </source>
</evidence>
<name>A0ABD3ISB3_EUCGL</name>